<evidence type="ECO:0000256" key="5">
    <source>
        <dbReference type="ARBA" id="ARBA00022692"/>
    </source>
</evidence>
<keyword evidence="9" id="KW-0472">Membrane</keyword>
<dbReference type="PANTHER" id="PTHR47379">
    <property type="entry name" value="SIALYLTRANSFERASE-LIKE PROTEIN 2"/>
    <property type="match status" value="1"/>
</dbReference>
<dbReference type="AlphaFoldDB" id="A0AA89BMX1"/>
<name>A0AA89BMX1_9ASTE</name>
<reference evidence="11" key="1">
    <citation type="submission" date="2022-12" db="EMBL/GenBank/DDBJ databases">
        <title>Draft genome assemblies for two species of Escallonia (Escalloniales).</title>
        <authorList>
            <person name="Chanderbali A."/>
            <person name="Dervinis C."/>
            <person name="Anghel I."/>
            <person name="Soltis D."/>
            <person name="Soltis P."/>
            <person name="Zapata F."/>
        </authorList>
    </citation>
    <scope>NUCLEOTIDE SEQUENCE</scope>
    <source>
        <strain evidence="11">UCBG64.0493</strain>
        <tissue evidence="11">Leaf</tissue>
    </source>
</reference>
<dbReference type="Gene3D" id="3.90.1480.20">
    <property type="entry name" value="Glycosyl transferase family 29"/>
    <property type="match status" value="1"/>
</dbReference>
<evidence type="ECO:0000313" key="12">
    <source>
        <dbReference type="Proteomes" id="UP001188597"/>
    </source>
</evidence>
<evidence type="ECO:0000256" key="3">
    <source>
        <dbReference type="ARBA" id="ARBA00022676"/>
    </source>
</evidence>
<dbReference type="GO" id="GO:0008373">
    <property type="term" value="F:sialyltransferase activity"/>
    <property type="evidence" value="ECO:0007669"/>
    <property type="project" value="InterPro"/>
</dbReference>
<dbReference type="GO" id="GO:0000139">
    <property type="term" value="C:Golgi membrane"/>
    <property type="evidence" value="ECO:0007669"/>
    <property type="project" value="UniProtKB-SubCell"/>
</dbReference>
<keyword evidence="12" id="KW-1185">Reference proteome</keyword>
<dbReference type="Pfam" id="PF00777">
    <property type="entry name" value="Glyco_transf_29"/>
    <property type="match status" value="1"/>
</dbReference>
<dbReference type="InterPro" id="IPR038578">
    <property type="entry name" value="GT29-like_sf"/>
</dbReference>
<accession>A0AA89BMX1</accession>
<keyword evidence="10" id="KW-0325">Glycoprotein</keyword>
<evidence type="ECO:0000256" key="9">
    <source>
        <dbReference type="ARBA" id="ARBA00023136"/>
    </source>
</evidence>
<evidence type="ECO:0000256" key="4">
    <source>
        <dbReference type="ARBA" id="ARBA00022679"/>
    </source>
</evidence>
<keyword evidence="3" id="KW-0328">Glycosyltransferase</keyword>
<comment type="subcellular location">
    <subcellularLocation>
        <location evidence="1">Golgi apparatus membrane</location>
        <topology evidence="1">Single-pass type II membrane protein</topology>
    </subcellularLocation>
</comment>
<evidence type="ECO:0000256" key="7">
    <source>
        <dbReference type="ARBA" id="ARBA00022989"/>
    </source>
</evidence>
<evidence type="ECO:0000313" key="11">
    <source>
        <dbReference type="EMBL" id="KAK3042512.1"/>
    </source>
</evidence>
<gene>
    <name evidence="11" type="ORF">RJ639_000236</name>
</gene>
<keyword evidence="7" id="KW-1133">Transmembrane helix</keyword>
<keyword evidence="8" id="KW-0333">Golgi apparatus</keyword>
<dbReference type="EMBL" id="JAVXUP010000019">
    <property type="protein sequence ID" value="KAK3042512.1"/>
    <property type="molecule type" value="Genomic_DNA"/>
</dbReference>
<sequence>MSSQSLPVKKMSKCVSVFNNGSVGGLRWMRRPQLSNRCENKTLCMEKLSLVLPETPPYVPRQFGRCAVIGNSGDLLNTRFGKEIDSYDAVVRENGAPIQNYTAHVGKKSTFRLLNRGSAKALDKVAELYEFPPPKSQEVPILNPVYLLLGASFGSAAKGTGLKALEFGLSICDTVDMYGFTVDPESRQGHTPLQGRAYYQMMECLGLIKIHSPMRADPNRVVTWVPSRSTVTAARLASEKLLRRVGAGSAEPLGACSIIKKQLKRKLTGVLGLRKAAVEHKKYVKESTMYPLEHNPRHGLLCTVPAG</sequence>
<keyword evidence="4" id="KW-0808">Transferase</keyword>
<evidence type="ECO:0000256" key="10">
    <source>
        <dbReference type="ARBA" id="ARBA00023180"/>
    </source>
</evidence>
<evidence type="ECO:0000256" key="6">
    <source>
        <dbReference type="ARBA" id="ARBA00022968"/>
    </source>
</evidence>
<protein>
    <submittedName>
        <fullName evidence="11">Uncharacterized protein</fullName>
    </submittedName>
</protein>
<evidence type="ECO:0000256" key="8">
    <source>
        <dbReference type="ARBA" id="ARBA00023034"/>
    </source>
</evidence>
<keyword evidence="6" id="KW-0735">Signal-anchor</keyword>
<keyword evidence="5" id="KW-0812">Transmembrane</keyword>
<comment type="caution">
    <text evidence="11">The sequence shown here is derived from an EMBL/GenBank/DDBJ whole genome shotgun (WGS) entry which is preliminary data.</text>
</comment>
<dbReference type="InterPro" id="IPR001675">
    <property type="entry name" value="Glyco_trans_29"/>
</dbReference>
<dbReference type="CDD" id="cd19952">
    <property type="entry name" value="GT29"/>
    <property type="match status" value="1"/>
</dbReference>
<organism evidence="11 12">
    <name type="scientific">Escallonia herrerae</name>
    <dbReference type="NCBI Taxonomy" id="1293975"/>
    <lineage>
        <taxon>Eukaryota</taxon>
        <taxon>Viridiplantae</taxon>
        <taxon>Streptophyta</taxon>
        <taxon>Embryophyta</taxon>
        <taxon>Tracheophyta</taxon>
        <taxon>Spermatophyta</taxon>
        <taxon>Magnoliopsida</taxon>
        <taxon>eudicotyledons</taxon>
        <taxon>Gunneridae</taxon>
        <taxon>Pentapetalae</taxon>
        <taxon>asterids</taxon>
        <taxon>campanulids</taxon>
        <taxon>Escalloniales</taxon>
        <taxon>Escalloniaceae</taxon>
        <taxon>Escallonia</taxon>
    </lineage>
</organism>
<dbReference type="PANTHER" id="PTHR47379:SF3">
    <property type="entry name" value="SIALYLTRANSFERASE-LIKE PROTEIN 2"/>
    <property type="match status" value="1"/>
</dbReference>
<proteinExistence type="inferred from homology"/>
<evidence type="ECO:0000256" key="2">
    <source>
        <dbReference type="ARBA" id="ARBA00006003"/>
    </source>
</evidence>
<comment type="similarity">
    <text evidence="2">Belongs to the glycosyltransferase 29 family.</text>
</comment>
<dbReference type="Proteomes" id="UP001188597">
    <property type="component" value="Unassembled WGS sequence"/>
</dbReference>
<evidence type="ECO:0000256" key="1">
    <source>
        <dbReference type="ARBA" id="ARBA00004323"/>
    </source>
</evidence>